<evidence type="ECO:0000313" key="1">
    <source>
        <dbReference type="EMBL" id="BBH07552.1"/>
    </source>
</evidence>
<sequence length="149" mass="16547">MEKPHVSNDDILSMLNCFTEGSTSLMKENDKMRCLELGNVIPSGNACATPHVNSDDIYEDLGDLGKLARVSEDGYNFSTVHNSICAPAQMLLGDNEQSWSWMILVDPLNCHDSTYTQPLFSQPCTSMGRITEIIILTFRKLTLPDTTLT</sequence>
<protein>
    <submittedName>
        <fullName evidence="1">NAC domain containing protein 103</fullName>
    </submittedName>
</protein>
<proteinExistence type="predicted"/>
<gene>
    <name evidence="1" type="ORF">Prudu_019523</name>
</gene>
<accession>A0A4Y1RT60</accession>
<organism evidence="1">
    <name type="scientific">Prunus dulcis</name>
    <name type="common">Almond</name>
    <name type="synonym">Amygdalus dulcis</name>
    <dbReference type="NCBI Taxonomy" id="3755"/>
    <lineage>
        <taxon>Eukaryota</taxon>
        <taxon>Viridiplantae</taxon>
        <taxon>Streptophyta</taxon>
        <taxon>Embryophyta</taxon>
        <taxon>Tracheophyta</taxon>
        <taxon>Spermatophyta</taxon>
        <taxon>Magnoliopsida</taxon>
        <taxon>eudicotyledons</taxon>
        <taxon>Gunneridae</taxon>
        <taxon>Pentapetalae</taxon>
        <taxon>rosids</taxon>
        <taxon>fabids</taxon>
        <taxon>Rosales</taxon>
        <taxon>Rosaceae</taxon>
        <taxon>Amygdaloideae</taxon>
        <taxon>Amygdaleae</taxon>
        <taxon>Prunus</taxon>
    </lineage>
</organism>
<dbReference type="AlphaFoldDB" id="A0A4Y1RT60"/>
<dbReference type="EMBL" id="AP019303">
    <property type="protein sequence ID" value="BBH07552.1"/>
    <property type="molecule type" value="Genomic_DNA"/>
</dbReference>
<reference evidence="1" key="1">
    <citation type="journal article" date="2019" name="Science">
        <title>Mutation of a bHLH transcription factor allowed almond domestication.</title>
        <authorList>
            <person name="Sanchez-Perez R."/>
            <person name="Pavan S."/>
            <person name="Mazzeo R."/>
            <person name="Moldovan C."/>
            <person name="Aiese Cigliano R."/>
            <person name="Del Cueto J."/>
            <person name="Ricciardi F."/>
            <person name="Lotti C."/>
            <person name="Ricciardi L."/>
            <person name="Dicenta F."/>
            <person name="Lopez-Marques R.L."/>
            <person name="Lindberg Moller B."/>
        </authorList>
    </citation>
    <scope>NUCLEOTIDE SEQUENCE</scope>
</reference>
<name>A0A4Y1RT60_PRUDU</name>